<dbReference type="InterPro" id="IPR003587">
    <property type="entry name" value="Hint_dom_N"/>
</dbReference>
<dbReference type="Pfam" id="PF08517">
    <property type="entry name" value="AXH"/>
    <property type="match status" value="1"/>
</dbReference>
<dbReference type="InterPro" id="IPR003652">
    <property type="entry name" value="Ataxin_AXH_dom"/>
</dbReference>
<evidence type="ECO:0000313" key="3">
    <source>
        <dbReference type="EMBL" id="PWJ43722.1"/>
    </source>
</evidence>
<organism evidence="3 4">
    <name type="scientific">Sediminitomix flava</name>
    <dbReference type="NCBI Taxonomy" id="379075"/>
    <lineage>
        <taxon>Bacteria</taxon>
        <taxon>Pseudomonadati</taxon>
        <taxon>Bacteroidota</taxon>
        <taxon>Cytophagia</taxon>
        <taxon>Cytophagales</taxon>
        <taxon>Flammeovirgaceae</taxon>
        <taxon>Sediminitomix</taxon>
    </lineage>
</organism>
<dbReference type="Proteomes" id="UP000245535">
    <property type="component" value="Unassembled WGS sequence"/>
</dbReference>
<dbReference type="SMART" id="SM00536">
    <property type="entry name" value="AXH"/>
    <property type="match status" value="1"/>
</dbReference>
<sequence>MRQITFLIFITLFSCKIYGQDIKNIHPTYVHALDFSASEKAKWKQRDTLLDQLSSGEKKWSDMTPQEQEIMQRFGEIYEDIWDIVGGACSWYCGGGPKEVTASSYLKSQGSNSYAPKNAHDLSYKTAWVEGVSGYGIGESLTYTFSAISPRITEIIVVNGYVKSEAAYKNNSRVKKLKLYINDKPHAILHLKDEIANQGFKFEPIGVSERDDFELLKTKADWTLKFEILEVYKGLKYDDVVISEIYFDGLDVHCFAAGTKIQLANSSVKNIEEIENGDMIAYMDFKTKTLKSAKVEKTEKVRHHNLVKYQFESGQSIIATQDHPFKLEEKGWASLKPSKSKQYKGFENIAKIKVGDTFITAEGTEKLTSIDLIKEEQVTYTISKLSSGDNFIANGFIVGVEELKNFNLQLSK</sequence>
<dbReference type="CDD" id="cd00081">
    <property type="entry name" value="Hint"/>
    <property type="match status" value="1"/>
</dbReference>
<proteinExistence type="predicted"/>
<accession>A0A315ZEG3</accession>
<dbReference type="InterPro" id="IPR057561">
    <property type="entry name" value="NADase_transloc"/>
</dbReference>
<gene>
    <name evidence="3" type="ORF">BC781_10168</name>
</gene>
<evidence type="ECO:0000313" key="4">
    <source>
        <dbReference type="Proteomes" id="UP000245535"/>
    </source>
</evidence>
<feature type="domain" description="AXH" evidence="2">
    <location>
        <begin position="253"/>
        <end position="366"/>
    </location>
</feature>
<evidence type="ECO:0000259" key="2">
    <source>
        <dbReference type="SMART" id="SM00536"/>
    </source>
</evidence>
<dbReference type="EMBL" id="QGDO01000001">
    <property type="protein sequence ID" value="PWJ43722.1"/>
    <property type="molecule type" value="Genomic_DNA"/>
</dbReference>
<feature type="domain" description="Hint" evidence="1">
    <location>
        <begin position="252"/>
        <end position="362"/>
    </location>
</feature>
<dbReference type="NCBIfam" id="TIGR01445">
    <property type="entry name" value="intein_Nterm"/>
    <property type="match status" value="1"/>
</dbReference>
<reference evidence="3 4" key="1">
    <citation type="submission" date="2018-03" db="EMBL/GenBank/DDBJ databases">
        <title>Genomic Encyclopedia of Archaeal and Bacterial Type Strains, Phase II (KMG-II): from individual species to whole genera.</title>
        <authorList>
            <person name="Goeker M."/>
        </authorList>
    </citation>
    <scope>NUCLEOTIDE SEQUENCE [LARGE SCALE GENOMIC DNA]</scope>
    <source>
        <strain evidence="3 4">DSM 28229</strain>
    </source>
</reference>
<dbReference type="SMART" id="SM00306">
    <property type="entry name" value="HintN"/>
    <property type="match status" value="1"/>
</dbReference>
<dbReference type="AlphaFoldDB" id="A0A315ZEG3"/>
<dbReference type="InterPro" id="IPR036844">
    <property type="entry name" value="Hint_dom_sf"/>
</dbReference>
<dbReference type="PROSITE" id="PS51257">
    <property type="entry name" value="PROKAR_LIPOPROTEIN"/>
    <property type="match status" value="1"/>
</dbReference>
<dbReference type="GO" id="GO:0016539">
    <property type="term" value="P:intein-mediated protein splicing"/>
    <property type="evidence" value="ECO:0007669"/>
    <property type="project" value="InterPro"/>
</dbReference>
<dbReference type="Pfam" id="PF25302">
    <property type="entry name" value="NADase_transloc"/>
    <property type="match status" value="1"/>
</dbReference>
<protein>
    <submittedName>
        <fullName evidence="3">Intein</fullName>
    </submittedName>
</protein>
<dbReference type="InterPro" id="IPR006141">
    <property type="entry name" value="Intein_N"/>
</dbReference>
<dbReference type="RefSeq" id="WP_109615261.1">
    <property type="nucleotide sequence ID" value="NZ_QGDO01000001.1"/>
</dbReference>
<dbReference type="NCBIfam" id="NF047619">
    <property type="entry name" value="NADase_discoid"/>
    <property type="match status" value="1"/>
</dbReference>
<keyword evidence="4" id="KW-1185">Reference proteome</keyword>
<dbReference type="OrthoDB" id="9784548at2"/>
<dbReference type="PROSITE" id="PS50817">
    <property type="entry name" value="INTEIN_N_TER"/>
    <property type="match status" value="1"/>
</dbReference>
<dbReference type="SUPFAM" id="SSF51294">
    <property type="entry name" value="Hedgehog/intein (Hint) domain"/>
    <property type="match status" value="1"/>
</dbReference>
<dbReference type="Gene3D" id="2.170.16.10">
    <property type="entry name" value="Hedgehog/Intein (Hint) domain"/>
    <property type="match status" value="1"/>
</dbReference>
<name>A0A315ZEG3_SEDFL</name>
<dbReference type="GO" id="GO:0003723">
    <property type="term" value="F:RNA binding"/>
    <property type="evidence" value="ECO:0007669"/>
    <property type="project" value="InterPro"/>
</dbReference>
<comment type="caution">
    <text evidence="3">The sequence shown here is derived from an EMBL/GenBank/DDBJ whole genome shotgun (WGS) entry which is preliminary data.</text>
</comment>
<evidence type="ECO:0000259" key="1">
    <source>
        <dbReference type="SMART" id="SM00306"/>
    </source>
</evidence>